<dbReference type="InterPro" id="IPR044974">
    <property type="entry name" value="Disease_R_plants"/>
</dbReference>
<dbReference type="GO" id="GO:0002758">
    <property type="term" value="P:innate immune response-activating signaling pathway"/>
    <property type="evidence" value="ECO:0007669"/>
    <property type="project" value="UniProtKB-ARBA"/>
</dbReference>
<evidence type="ECO:0000259" key="7">
    <source>
        <dbReference type="Pfam" id="PF00931"/>
    </source>
</evidence>
<feature type="domain" description="Disease resistance protein winged helix" evidence="9">
    <location>
        <begin position="322"/>
        <end position="393"/>
    </location>
</feature>
<dbReference type="InterPro" id="IPR058922">
    <property type="entry name" value="WHD_DRP"/>
</dbReference>
<evidence type="ECO:0000256" key="5">
    <source>
        <dbReference type="ARBA" id="ARBA00022821"/>
    </source>
</evidence>
<dbReference type="Gene3D" id="1.10.10.10">
    <property type="entry name" value="Winged helix-like DNA-binding domain superfamily/Winged helix DNA-binding domain"/>
    <property type="match status" value="1"/>
</dbReference>
<gene>
    <name evidence="11" type="ORF">URODEC1_LOCUS56102</name>
</gene>
<dbReference type="Pfam" id="PF00931">
    <property type="entry name" value="NB-ARC"/>
    <property type="match status" value="1"/>
</dbReference>
<accession>A0ABC9AMF3</accession>
<dbReference type="FunFam" id="1.10.10.10:FF:000322">
    <property type="entry name" value="Probable disease resistance protein At1g63360"/>
    <property type="match status" value="1"/>
</dbReference>
<keyword evidence="3" id="KW-0677">Repeat</keyword>
<organism evidence="11 12">
    <name type="scientific">Urochloa decumbens</name>
    <dbReference type="NCBI Taxonomy" id="240449"/>
    <lineage>
        <taxon>Eukaryota</taxon>
        <taxon>Viridiplantae</taxon>
        <taxon>Streptophyta</taxon>
        <taxon>Embryophyta</taxon>
        <taxon>Tracheophyta</taxon>
        <taxon>Spermatophyta</taxon>
        <taxon>Magnoliopsida</taxon>
        <taxon>Liliopsida</taxon>
        <taxon>Poales</taxon>
        <taxon>Poaceae</taxon>
        <taxon>PACMAD clade</taxon>
        <taxon>Panicoideae</taxon>
        <taxon>Panicodae</taxon>
        <taxon>Paniceae</taxon>
        <taxon>Melinidinae</taxon>
        <taxon>Urochloa</taxon>
    </lineage>
</organism>
<evidence type="ECO:0000256" key="3">
    <source>
        <dbReference type="ARBA" id="ARBA00022737"/>
    </source>
</evidence>
<dbReference type="GO" id="GO:0042742">
    <property type="term" value="P:defense response to bacterium"/>
    <property type="evidence" value="ECO:0007669"/>
    <property type="project" value="UniProtKB-ARBA"/>
</dbReference>
<dbReference type="PANTHER" id="PTHR23155:SF1137">
    <property type="entry name" value="OS08G0387700 PROTEIN"/>
    <property type="match status" value="1"/>
</dbReference>
<proteinExistence type="inferred from homology"/>
<dbReference type="SUPFAM" id="SSF52540">
    <property type="entry name" value="P-loop containing nucleoside triphosphate hydrolases"/>
    <property type="match status" value="1"/>
</dbReference>
<dbReference type="InterPro" id="IPR027417">
    <property type="entry name" value="P-loop_NTPase"/>
</dbReference>
<evidence type="ECO:0000256" key="2">
    <source>
        <dbReference type="ARBA" id="ARBA00022614"/>
    </source>
</evidence>
<evidence type="ECO:0000313" key="12">
    <source>
        <dbReference type="Proteomes" id="UP001497457"/>
    </source>
</evidence>
<evidence type="ECO:0000256" key="4">
    <source>
        <dbReference type="ARBA" id="ARBA00022741"/>
    </source>
</evidence>
<dbReference type="PRINTS" id="PR00364">
    <property type="entry name" value="DISEASERSIST"/>
</dbReference>
<keyword evidence="2" id="KW-0433">Leucine-rich repeat</keyword>
<evidence type="ECO:0000256" key="1">
    <source>
        <dbReference type="ARBA" id="ARBA00008894"/>
    </source>
</evidence>
<feature type="domain" description="Disease resistance N-terminal" evidence="8">
    <location>
        <begin position="7"/>
        <end position="90"/>
    </location>
</feature>
<comment type="similarity">
    <text evidence="1">Belongs to the disease resistance NB-LRR family.</text>
</comment>
<dbReference type="Gene3D" id="1.10.8.430">
    <property type="entry name" value="Helical domain of apoptotic protease-activating factors"/>
    <property type="match status" value="1"/>
</dbReference>
<dbReference type="Pfam" id="PF18052">
    <property type="entry name" value="Rx_N"/>
    <property type="match status" value="1"/>
</dbReference>
<keyword evidence="4" id="KW-0547">Nucleotide-binding</keyword>
<dbReference type="InterPro" id="IPR041118">
    <property type="entry name" value="Rx_N"/>
</dbReference>
<evidence type="ECO:0000256" key="6">
    <source>
        <dbReference type="ARBA" id="ARBA00023054"/>
    </source>
</evidence>
<keyword evidence="5" id="KW-0611">Plant defense</keyword>
<feature type="domain" description="NB-ARC" evidence="7">
    <location>
        <begin position="122"/>
        <end position="235"/>
    </location>
</feature>
<evidence type="ECO:0000313" key="11">
    <source>
        <dbReference type="EMBL" id="CAL4981374.1"/>
    </source>
</evidence>
<dbReference type="GO" id="GO:0009626">
    <property type="term" value="P:plant-type hypersensitive response"/>
    <property type="evidence" value="ECO:0007669"/>
    <property type="project" value="UniProtKB-ARBA"/>
</dbReference>
<dbReference type="EMBL" id="OZ075131">
    <property type="protein sequence ID" value="CAL4981374.1"/>
    <property type="molecule type" value="Genomic_DNA"/>
</dbReference>
<dbReference type="Proteomes" id="UP001497457">
    <property type="component" value="Chromosome 21rd"/>
</dbReference>
<dbReference type="Gene3D" id="3.80.10.10">
    <property type="entry name" value="Ribonuclease Inhibitor"/>
    <property type="match status" value="1"/>
</dbReference>
<evidence type="ECO:0000259" key="8">
    <source>
        <dbReference type="Pfam" id="PF18052"/>
    </source>
</evidence>
<dbReference type="GO" id="GO:0000166">
    <property type="term" value="F:nucleotide binding"/>
    <property type="evidence" value="ECO:0007669"/>
    <property type="project" value="UniProtKB-KW"/>
</dbReference>
<keyword evidence="12" id="KW-1185">Reference proteome</keyword>
<dbReference type="InterPro" id="IPR038005">
    <property type="entry name" value="RX-like_CC"/>
</dbReference>
<evidence type="ECO:0000259" key="9">
    <source>
        <dbReference type="Pfam" id="PF23559"/>
    </source>
</evidence>
<dbReference type="InterPro" id="IPR036388">
    <property type="entry name" value="WH-like_DNA-bd_sf"/>
</dbReference>
<evidence type="ECO:0000259" key="10">
    <source>
        <dbReference type="Pfam" id="PF23598"/>
    </source>
</evidence>
<dbReference type="SUPFAM" id="SSF52058">
    <property type="entry name" value="L domain-like"/>
    <property type="match status" value="1"/>
</dbReference>
<dbReference type="PANTHER" id="PTHR23155">
    <property type="entry name" value="DISEASE RESISTANCE PROTEIN RP"/>
    <property type="match status" value="1"/>
</dbReference>
<keyword evidence="6" id="KW-0175">Coiled coil</keyword>
<dbReference type="Pfam" id="PF23598">
    <property type="entry name" value="LRR_14"/>
    <property type="match status" value="1"/>
</dbReference>
<dbReference type="InterPro" id="IPR032675">
    <property type="entry name" value="LRR_dom_sf"/>
</dbReference>
<feature type="domain" description="Disease resistance R13L4/SHOC-2-like LRR" evidence="10">
    <location>
        <begin position="438"/>
        <end position="795"/>
    </location>
</feature>
<dbReference type="Pfam" id="PF23559">
    <property type="entry name" value="WHD_DRP"/>
    <property type="match status" value="1"/>
</dbReference>
<name>A0ABC9AMF3_9POAL</name>
<dbReference type="CDD" id="cd14798">
    <property type="entry name" value="RX-CC_like"/>
    <property type="match status" value="1"/>
</dbReference>
<reference evidence="11 12" key="2">
    <citation type="submission" date="2024-10" db="EMBL/GenBank/DDBJ databases">
        <authorList>
            <person name="Ryan C."/>
        </authorList>
    </citation>
    <scope>NUCLEOTIDE SEQUENCE [LARGE SCALE GENOMIC DNA]</scope>
</reference>
<reference evidence="12" key="1">
    <citation type="submission" date="2024-06" db="EMBL/GenBank/DDBJ databases">
        <authorList>
            <person name="Ryan C."/>
        </authorList>
    </citation>
    <scope>NUCLEOTIDE SEQUENCE [LARGE SCALE GENOMIC DNA]</scope>
</reference>
<sequence length="801" mass="91311">MELAAAALGNLLPKLSTLLSYEYKLQKGVSGEIRFLQAEMESKQAAIDKVSNLPPDQIDGVHKKWARDLKELVYDIEDSIDAFMVRVDAPVHTKPHSFRKFFDRTIGLLTTAKSRHHIADDIQDIKRRIQEVADRREKYKFEATAGQSDWNPIDLRLMLFKIHRYLIVIDDIWNTEAWGIIKRALIDKNIGSRVILTTRNMDVAKFASMDGEVCELDALSYEDSRRLLCKRVFNEGEAIYSELEEITKKILNKCGGIPLAIITISSMLARINRRKYKWYGVYNSMGSGLEKDKTLDNMRNILRLSYSDLPYYLKPCLLYVSMFPEDYEIRRSNLVQLWVAEGFVVEKQGITSYEIGDMYFNELVNRSMIMPVRMDKFGVATTCRVHDVILDLIISLSAQENFCTIPDILHHKSTACKIRRISLQSEQKIEAATANMSHVRSLIVFYNGIQMLPPLPRFSVLRVLSLENIRSKIIQPNDIGSLHHLRYLELRGKLEPELLGGIGNLKLLKTLDLRRASIKELPACVVQLRQLECLLTHSNLNFPDGIGNLTSLQELSLLNVDKAPNALAELGKLTELRVLEMEGFDENESYMETFLQSLSNLGNLSTLKFDDVSDPDPRSLDSVSDQWKGPACLQVFDGGNVIFSELPRWFSSLSELSCLSIWVNVLRQADLQLLGALPMLRYLELQVHREGTTDERLVIGSDQPFPSLAELKFRHVSRCWLVFGQGVMPRLRRLELYFNVRKRVGGGFDVGLENLTSLKHVIVHVGCLGARSREVEDAETKSRDAVGSHPNHPTLVLERYR</sequence>
<dbReference type="InterPro" id="IPR042197">
    <property type="entry name" value="Apaf_helical"/>
</dbReference>
<dbReference type="AlphaFoldDB" id="A0ABC9AMF3"/>
<protein>
    <submittedName>
        <fullName evidence="11">Uncharacterized protein</fullName>
    </submittedName>
</protein>
<dbReference type="InterPro" id="IPR055414">
    <property type="entry name" value="LRR_R13L4/SHOC2-like"/>
</dbReference>
<dbReference type="InterPro" id="IPR002182">
    <property type="entry name" value="NB-ARC"/>
</dbReference>
<dbReference type="Gene3D" id="1.20.5.4130">
    <property type="match status" value="1"/>
</dbReference>